<evidence type="ECO:0000313" key="2">
    <source>
        <dbReference type="WBParaSite" id="GPLIN_001097500"/>
    </source>
</evidence>
<organism evidence="1 2">
    <name type="scientific">Globodera pallida</name>
    <name type="common">Potato cyst nematode worm</name>
    <name type="synonym">Heterodera pallida</name>
    <dbReference type="NCBI Taxonomy" id="36090"/>
    <lineage>
        <taxon>Eukaryota</taxon>
        <taxon>Metazoa</taxon>
        <taxon>Ecdysozoa</taxon>
        <taxon>Nematoda</taxon>
        <taxon>Chromadorea</taxon>
        <taxon>Rhabditida</taxon>
        <taxon>Tylenchina</taxon>
        <taxon>Tylenchomorpha</taxon>
        <taxon>Tylenchoidea</taxon>
        <taxon>Heteroderidae</taxon>
        <taxon>Heteroderinae</taxon>
        <taxon>Globodera</taxon>
    </lineage>
</organism>
<protein>
    <submittedName>
        <fullName evidence="2">Transposase</fullName>
    </submittedName>
</protein>
<proteinExistence type="predicted"/>
<dbReference type="AlphaFoldDB" id="A0A183CDM1"/>
<reference evidence="1" key="2">
    <citation type="submission" date="2014-05" db="EMBL/GenBank/DDBJ databases">
        <title>The genome and life-stage specific transcriptomes of Globodera pallida elucidate key aspects of plant parasitism by a cyst nematode.</title>
        <authorList>
            <person name="Cotton J.A."/>
            <person name="Lilley C.J."/>
            <person name="Jones L.M."/>
            <person name="Kikuchi T."/>
            <person name="Reid A.J."/>
            <person name="Thorpe P."/>
            <person name="Tsai I.J."/>
            <person name="Beasley H."/>
            <person name="Blok V."/>
            <person name="Cock P.J.A."/>
            <person name="Van den Akker S.E."/>
            <person name="Holroyd N."/>
            <person name="Hunt M."/>
            <person name="Mantelin S."/>
            <person name="Naghra H."/>
            <person name="Pain A."/>
            <person name="Palomares-Rius J.E."/>
            <person name="Zarowiecki M."/>
            <person name="Berriman M."/>
            <person name="Jones J.T."/>
            <person name="Urwin P.E."/>
        </authorList>
    </citation>
    <scope>NUCLEOTIDE SEQUENCE [LARGE SCALE GENOMIC DNA]</scope>
    <source>
        <strain evidence="1">Lindley</strain>
    </source>
</reference>
<sequence length="88" mass="9769">MTALDFTLLYTLRSGAVPFAFYTSEHNASDAYYVLFLQFPWVEDLSNLSQPWALLLTSEALRKAALPAIFGGTQANSIRIKNPTESPV</sequence>
<reference evidence="2" key="3">
    <citation type="submission" date="2016-06" db="UniProtKB">
        <authorList>
            <consortium name="WormBaseParasite"/>
        </authorList>
    </citation>
    <scope>IDENTIFICATION</scope>
</reference>
<evidence type="ECO:0000313" key="1">
    <source>
        <dbReference type="Proteomes" id="UP000050741"/>
    </source>
</evidence>
<name>A0A183CDM1_GLOPA</name>
<accession>A0A183CDM1</accession>
<dbReference type="Proteomes" id="UP000050741">
    <property type="component" value="Unassembled WGS sequence"/>
</dbReference>
<keyword evidence="1" id="KW-1185">Reference proteome</keyword>
<dbReference type="WBParaSite" id="GPLIN_001097500">
    <property type="protein sequence ID" value="GPLIN_001097500"/>
    <property type="gene ID" value="GPLIN_001097500"/>
</dbReference>
<reference evidence="1" key="1">
    <citation type="submission" date="2013-12" db="EMBL/GenBank/DDBJ databases">
        <authorList>
            <person name="Aslett M."/>
        </authorList>
    </citation>
    <scope>NUCLEOTIDE SEQUENCE [LARGE SCALE GENOMIC DNA]</scope>
    <source>
        <strain evidence="1">Lindley</strain>
    </source>
</reference>